<evidence type="ECO:0000256" key="8">
    <source>
        <dbReference type="ARBA" id="ARBA00022989"/>
    </source>
</evidence>
<evidence type="ECO:0000256" key="10">
    <source>
        <dbReference type="ARBA" id="ARBA00023136"/>
    </source>
</evidence>
<evidence type="ECO:0000256" key="3">
    <source>
        <dbReference type="ARBA" id="ARBA00022461"/>
    </source>
</evidence>
<keyword evidence="7" id="KW-0406">Ion transport</keyword>
<comment type="subcellular location">
    <subcellularLocation>
        <location evidence="1">Cell membrane</location>
        <topology evidence="1">Multi-pass membrane protein</topology>
    </subcellularLocation>
</comment>
<keyword evidence="11" id="KW-1015">Disulfide bond</keyword>
<evidence type="ECO:0000256" key="4">
    <source>
        <dbReference type="ARBA" id="ARBA00022475"/>
    </source>
</evidence>
<feature type="non-terminal residue" evidence="17">
    <location>
        <position position="496"/>
    </location>
</feature>
<gene>
    <name evidence="17" type="ORF">BLA29_002125</name>
</gene>
<evidence type="ECO:0000256" key="12">
    <source>
        <dbReference type="ARBA" id="ARBA00023180"/>
    </source>
</evidence>
<evidence type="ECO:0000256" key="5">
    <source>
        <dbReference type="ARBA" id="ARBA00022692"/>
    </source>
</evidence>
<accession>A0A1Y3B788</accession>
<feature type="transmembrane region" description="Helical" evidence="15">
    <location>
        <begin position="83"/>
        <end position="104"/>
    </location>
</feature>
<reference evidence="17 18" key="1">
    <citation type="submission" date="2017-03" db="EMBL/GenBank/DDBJ databases">
        <title>Genome Survey of Euroglyphus maynei.</title>
        <authorList>
            <person name="Arlian L.G."/>
            <person name="Morgan M.S."/>
            <person name="Rider S.D."/>
        </authorList>
    </citation>
    <scope>NUCLEOTIDE SEQUENCE [LARGE SCALE GENOMIC DNA]</scope>
    <source>
        <strain evidence="17">Arlian Lab</strain>
        <tissue evidence="17">Whole body</tissue>
    </source>
</reference>
<dbReference type="PANTHER" id="PTHR10037">
    <property type="entry name" value="VOLTAGE-GATED CATION CHANNEL CALCIUM AND SODIUM"/>
    <property type="match status" value="1"/>
</dbReference>
<feature type="region of interest" description="Disordered" evidence="14">
    <location>
        <begin position="449"/>
        <end position="496"/>
    </location>
</feature>
<feature type="region of interest" description="Disordered" evidence="14">
    <location>
        <begin position="1"/>
        <end position="44"/>
    </location>
</feature>
<keyword evidence="5 15" id="KW-0812">Transmembrane</keyword>
<evidence type="ECO:0000313" key="17">
    <source>
        <dbReference type="EMBL" id="OTF76057.1"/>
    </source>
</evidence>
<keyword evidence="6" id="KW-0677">Repeat</keyword>
<keyword evidence="2" id="KW-0813">Transport</keyword>
<evidence type="ECO:0000256" key="6">
    <source>
        <dbReference type="ARBA" id="ARBA00022737"/>
    </source>
</evidence>
<evidence type="ECO:0000256" key="9">
    <source>
        <dbReference type="ARBA" id="ARBA00023053"/>
    </source>
</evidence>
<evidence type="ECO:0000313" key="18">
    <source>
        <dbReference type="Proteomes" id="UP000194236"/>
    </source>
</evidence>
<dbReference type="FunFam" id="1.20.120.350:FF:000019">
    <property type="entry name" value="Sodium channel protein"/>
    <property type="match status" value="1"/>
</dbReference>
<keyword evidence="7" id="KW-0407">Ion channel</keyword>
<keyword evidence="13" id="KW-0739">Sodium transport</keyword>
<dbReference type="GO" id="GO:0001518">
    <property type="term" value="C:voltage-gated sodium channel complex"/>
    <property type="evidence" value="ECO:0007669"/>
    <property type="project" value="TreeGrafter"/>
</dbReference>
<dbReference type="InterPro" id="IPR005821">
    <property type="entry name" value="Ion_trans_dom"/>
</dbReference>
<dbReference type="GO" id="GO:0005248">
    <property type="term" value="F:voltage-gated sodium channel activity"/>
    <property type="evidence" value="ECO:0007669"/>
    <property type="project" value="TreeGrafter"/>
</dbReference>
<dbReference type="FunFam" id="1.10.287.70:FF:000046">
    <property type="entry name" value="Sodium channel protein"/>
    <property type="match status" value="1"/>
</dbReference>
<dbReference type="InterPro" id="IPR027359">
    <property type="entry name" value="Volt_channel_dom_sf"/>
</dbReference>
<feature type="transmembrane region" description="Helical" evidence="15">
    <location>
        <begin position="153"/>
        <end position="176"/>
    </location>
</feature>
<name>A0A1Y3B788_EURMA</name>
<dbReference type="EMBL" id="MUJZ01039270">
    <property type="protein sequence ID" value="OTF76057.1"/>
    <property type="molecule type" value="Genomic_DNA"/>
</dbReference>
<keyword evidence="9" id="KW-0915">Sodium</keyword>
<keyword evidence="7" id="KW-0851">Voltage-gated channel</keyword>
<dbReference type="GO" id="GO:0019228">
    <property type="term" value="P:neuronal action potential"/>
    <property type="evidence" value="ECO:0007669"/>
    <property type="project" value="TreeGrafter"/>
</dbReference>
<keyword evidence="4" id="KW-1003">Cell membrane</keyword>
<evidence type="ECO:0000256" key="7">
    <source>
        <dbReference type="ARBA" id="ARBA00022882"/>
    </source>
</evidence>
<feature type="domain" description="Ion transport" evidence="16">
    <location>
        <begin position="87"/>
        <end position="305"/>
    </location>
</feature>
<dbReference type="InterPro" id="IPR043203">
    <property type="entry name" value="VGCC_Ca_Na"/>
</dbReference>
<keyword evidence="12" id="KW-0325">Glycoprotein</keyword>
<dbReference type="OrthoDB" id="6426636at2759"/>
<dbReference type="GO" id="GO:0086010">
    <property type="term" value="P:membrane depolarization during action potential"/>
    <property type="evidence" value="ECO:0007669"/>
    <property type="project" value="TreeGrafter"/>
</dbReference>
<evidence type="ECO:0000256" key="13">
    <source>
        <dbReference type="ARBA" id="ARBA00023201"/>
    </source>
</evidence>
<protein>
    <recommendedName>
        <fullName evidence="16">Ion transport domain-containing protein</fullName>
    </recommendedName>
</protein>
<dbReference type="PANTHER" id="PTHR10037:SF288">
    <property type="entry name" value="SODIUM CHANNEL PROTEIN PARA"/>
    <property type="match status" value="1"/>
</dbReference>
<sequence>MKERTSSSYHDVLDIEQYPVDGVSRSDSLSNYSTTSDDDDDDDYDKPTMKERIIAGCLKCIDILCVCDCFWCWIRVQELVASVVFDPFMELFITLCIVVNTLFMGMDHHNMDKDFDNILQKGNFFFTAIFAIEALLKLIALSPKFYFREGWNIFDFVIVILSLLDVSLSSVSGLSLRVFKLAKSWPTLNLLISIMGKTVGDLGNLTFVLGIIIFIFAVMGMQLFGKNYTEENFGGKEIPRWNFKDFMHSFMIVFRVLCGEWVESMWDCMRVSGASCVPFFLATVIIGYLVLLNLFLALLLSSFGASNLSAPTSESADTKKLQEAFERFSRASKWIKLKIIRLFKLLWPKTRNQICDHHHHQPNDNEMLNDLDIVNGHHQQSNHEMIFIDNQMMKTALQSNNIGKMTPADYEMVLLNESRINGRTAPTAAATITPPCINVNSVIPDHCNNAQQQPQSPSQQLQKLSNYQQSSFDLKINPDDPSFNITPGHKSMNNSD</sequence>
<comment type="caution">
    <text evidence="17">The sequence shown here is derived from an EMBL/GenBank/DDBJ whole genome shotgun (WGS) entry which is preliminary data.</text>
</comment>
<feature type="transmembrane region" description="Helical" evidence="15">
    <location>
        <begin position="278"/>
        <end position="300"/>
    </location>
</feature>
<feature type="transmembrane region" description="Helical" evidence="15">
    <location>
        <begin position="205"/>
        <end position="225"/>
    </location>
</feature>
<keyword evidence="3" id="KW-0894">Sodium channel</keyword>
<organism evidence="17 18">
    <name type="scientific">Euroglyphus maynei</name>
    <name type="common">Mayne's house dust mite</name>
    <dbReference type="NCBI Taxonomy" id="6958"/>
    <lineage>
        <taxon>Eukaryota</taxon>
        <taxon>Metazoa</taxon>
        <taxon>Ecdysozoa</taxon>
        <taxon>Arthropoda</taxon>
        <taxon>Chelicerata</taxon>
        <taxon>Arachnida</taxon>
        <taxon>Acari</taxon>
        <taxon>Acariformes</taxon>
        <taxon>Sarcoptiformes</taxon>
        <taxon>Astigmata</taxon>
        <taxon>Psoroptidia</taxon>
        <taxon>Analgoidea</taxon>
        <taxon>Pyroglyphidae</taxon>
        <taxon>Pyroglyphinae</taxon>
        <taxon>Euroglyphus</taxon>
    </lineage>
</organism>
<proteinExistence type="predicted"/>
<dbReference type="SUPFAM" id="SSF81324">
    <property type="entry name" value="Voltage-gated potassium channels"/>
    <property type="match status" value="1"/>
</dbReference>
<dbReference type="Gene3D" id="1.10.287.70">
    <property type="match status" value="1"/>
</dbReference>
<keyword evidence="10 15" id="KW-0472">Membrane</keyword>
<dbReference type="AlphaFoldDB" id="A0A1Y3B788"/>
<evidence type="ECO:0000259" key="16">
    <source>
        <dbReference type="Pfam" id="PF00520"/>
    </source>
</evidence>
<evidence type="ECO:0000256" key="1">
    <source>
        <dbReference type="ARBA" id="ARBA00004651"/>
    </source>
</evidence>
<dbReference type="Pfam" id="PF00520">
    <property type="entry name" value="Ion_trans"/>
    <property type="match status" value="1"/>
</dbReference>
<feature type="transmembrane region" description="Helical" evidence="15">
    <location>
        <begin position="124"/>
        <end position="141"/>
    </location>
</feature>
<dbReference type="Proteomes" id="UP000194236">
    <property type="component" value="Unassembled WGS sequence"/>
</dbReference>
<keyword evidence="8 15" id="KW-1133">Transmembrane helix</keyword>
<evidence type="ECO:0000256" key="14">
    <source>
        <dbReference type="SAM" id="MobiDB-lite"/>
    </source>
</evidence>
<keyword evidence="18" id="KW-1185">Reference proteome</keyword>
<feature type="compositionally biased region" description="Low complexity" evidence="14">
    <location>
        <begin position="451"/>
        <end position="465"/>
    </location>
</feature>
<evidence type="ECO:0000256" key="11">
    <source>
        <dbReference type="ARBA" id="ARBA00023157"/>
    </source>
</evidence>
<dbReference type="Gene3D" id="1.20.120.350">
    <property type="entry name" value="Voltage-gated potassium channels. Chain C"/>
    <property type="match status" value="1"/>
</dbReference>
<evidence type="ECO:0000256" key="2">
    <source>
        <dbReference type="ARBA" id="ARBA00022448"/>
    </source>
</evidence>
<feature type="compositionally biased region" description="Low complexity" evidence="14">
    <location>
        <begin position="25"/>
        <end position="35"/>
    </location>
</feature>
<evidence type="ECO:0000256" key="15">
    <source>
        <dbReference type="SAM" id="Phobius"/>
    </source>
</evidence>